<evidence type="ECO:0000313" key="2">
    <source>
        <dbReference type="EMBL" id="CAD30997.1"/>
    </source>
</evidence>
<dbReference type="EMBL" id="AJ459933">
    <property type="protein sequence ID" value="CAD31015.1"/>
    <property type="molecule type" value="Genomic_DNA"/>
</dbReference>
<dbReference type="EMBL" id="AJ459921">
    <property type="protein sequence ID" value="CAD31003.1"/>
    <property type="molecule type" value="Genomic_DNA"/>
</dbReference>
<evidence type="ECO:0000313" key="23">
    <source>
        <dbReference type="EMBL" id="CAD31018.1"/>
    </source>
</evidence>
<dbReference type="EMBL" id="AJ459940">
    <property type="protein sequence ID" value="CAD31022.1"/>
    <property type="molecule type" value="Genomic_DNA"/>
</dbReference>
<evidence type="ECO:0000313" key="31">
    <source>
        <dbReference type="EMBL" id="CAD31026.1"/>
    </source>
</evidence>
<dbReference type="EMBL" id="AJ459953">
    <property type="protein sequence ID" value="CAD31035.1"/>
    <property type="molecule type" value="Genomic_DNA"/>
</dbReference>
<dbReference type="EMBL" id="AJ459941">
    <property type="protein sequence ID" value="CAD31023.1"/>
    <property type="molecule type" value="Genomic_DNA"/>
</dbReference>
<dbReference type="AlphaFoldDB" id="Q8J043"/>
<dbReference type="EMBL" id="AJ459920">
    <property type="protein sequence ID" value="CAD31002.1"/>
    <property type="molecule type" value="Genomic_DNA"/>
</dbReference>
<evidence type="ECO:0000313" key="34">
    <source>
        <dbReference type="EMBL" id="CAD31029.1"/>
    </source>
</evidence>
<accession>Q8J043</accession>
<dbReference type="EMBL" id="AJ459927">
    <property type="protein sequence ID" value="CAD31009.1"/>
    <property type="molecule type" value="Genomic_DNA"/>
</dbReference>
<dbReference type="EMBL" id="AJ459939">
    <property type="protein sequence ID" value="CAD31021.1"/>
    <property type="molecule type" value="Genomic_DNA"/>
</dbReference>
<evidence type="ECO:0000313" key="14">
    <source>
        <dbReference type="EMBL" id="CAD31009.1"/>
    </source>
</evidence>
<evidence type="ECO:0000313" key="26">
    <source>
        <dbReference type="EMBL" id="CAD31021.1"/>
    </source>
</evidence>
<evidence type="ECO:0000313" key="24">
    <source>
        <dbReference type="EMBL" id="CAD31019.1"/>
    </source>
</evidence>
<evidence type="ECO:0000313" key="30">
    <source>
        <dbReference type="EMBL" id="CAD31025.1"/>
    </source>
</evidence>
<organism evidence="1">
    <name type="scientific">Tuber melanosporum</name>
    <name type="common">Perigord truffle</name>
    <dbReference type="NCBI Taxonomy" id="39416"/>
    <lineage>
        <taxon>Eukaryota</taxon>
        <taxon>Fungi</taxon>
        <taxon>Dikarya</taxon>
        <taxon>Ascomycota</taxon>
        <taxon>Pezizomycotina</taxon>
        <taxon>Pezizomycetes</taxon>
        <taxon>Pezizales</taxon>
        <taxon>Tuberaceae</taxon>
        <taxon>Tuber</taxon>
    </lineage>
</organism>
<dbReference type="EMBL" id="AJ459929">
    <property type="protein sequence ID" value="CAD31011.1"/>
    <property type="molecule type" value="Genomic_DNA"/>
</dbReference>
<evidence type="ECO:0000313" key="33">
    <source>
        <dbReference type="EMBL" id="CAD31028.1"/>
    </source>
</evidence>
<evidence type="ECO:0000313" key="9">
    <source>
        <dbReference type="EMBL" id="CAD31004.1"/>
    </source>
</evidence>
<evidence type="ECO:0000313" key="10">
    <source>
        <dbReference type="EMBL" id="CAD31005.1"/>
    </source>
</evidence>
<dbReference type="EMBL" id="AJ459950">
    <property type="protein sequence ID" value="CAD31032.1"/>
    <property type="molecule type" value="Genomic_DNA"/>
</dbReference>
<evidence type="ECO:0000313" key="5">
    <source>
        <dbReference type="EMBL" id="CAD31000.1"/>
    </source>
</evidence>
<dbReference type="EMBL" id="AJ459942">
    <property type="protein sequence ID" value="CAD31024.1"/>
    <property type="molecule type" value="Genomic_DNA"/>
</dbReference>
<evidence type="ECO:0000313" key="22">
    <source>
        <dbReference type="EMBL" id="CAD31017.1"/>
    </source>
</evidence>
<evidence type="ECO:0000313" key="28">
    <source>
        <dbReference type="EMBL" id="CAD31023.1"/>
    </source>
</evidence>
<dbReference type="EMBL" id="AJ459931">
    <property type="protein sequence ID" value="CAD31013.1"/>
    <property type="molecule type" value="Genomic_DNA"/>
</dbReference>
<dbReference type="EMBL" id="AJ459923">
    <property type="protein sequence ID" value="CAD31005.1"/>
    <property type="molecule type" value="Genomic_DNA"/>
</dbReference>
<evidence type="ECO:0000313" key="40">
    <source>
        <dbReference type="EMBL" id="CAD31035.1"/>
    </source>
</evidence>
<evidence type="ECO:0000313" key="11">
    <source>
        <dbReference type="EMBL" id="CAD31006.1"/>
    </source>
</evidence>
<dbReference type="EMBL" id="AJ459928">
    <property type="protein sequence ID" value="CAD31010.1"/>
    <property type="molecule type" value="Genomic_DNA"/>
</dbReference>
<evidence type="ECO:0000313" key="1">
    <source>
        <dbReference type="EMBL" id="CAD30996.1"/>
    </source>
</evidence>
<dbReference type="EMBL" id="AJ459943">
    <property type="protein sequence ID" value="CAD31025.1"/>
    <property type="molecule type" value="Genomic_DNA"/>
</dbReference>
<evidence type="ECO:0000313" key="6">
    <source>
        <dbReference type="EMBL" id="CAD31001.1"/>
    </source>
</evidence>
<evidence type="ECO:0000313" key="13">
    <source>
        <dbReference type="EMBL" id="CAD31008.1"/>
    </source>
</evidence>
<evidence type="ECO:0000313" key="32">
    <source>
        <dbReference type="EMBL" id="CAD31027.1"/>
    </source>
</evidence>
<evidence type="ECO:0000313" key="35">
    <source>
        <dbReference type="EMBL" id="CAD31030.1"/>
    </source>
</evidence>
<evidence type="ECO:0000313" key="39">
    <source>
        <dbReference type="EMBL" id="CAD31034.1"/>
    </source>
</evidence>
<dbReference type="EMBL" id="AJ459930">
    <property type="protein sequence ID" value="CAD31012.1"/>
    <property type="molecule type" value="Genomic_DNA"/>
</dbReference>
<evidence type="ECO:0000313" key="18">
    <source>
        <dbReference type="EMBL" id="CAD31013.1"/>
    </source>
</evidence>
<evidence type="ECO:0000313" key="3">
    <source>
        <dbReference type="EMBL" id="CAD30998.1"/>
    </source>
</evidence>
<evidence type="ECO:0000313" key="17">
    <source>
        <dbReference type="EMBL" id="CAD31012.1"/>
    </source>
</evidence>
<evidence type="ECO:0000313" key="25">
    <source>
        <dbReference type="EMBL" id="CAD31020.1"/>
    </source>
</evidence>
<dbReference type="EMBL" id="AJ459924">
    <property type="protein sequence ID" value="CAD31006.1"/>
    <property type="molecule type" value="Genomic_DNA"/>
</dbReference>
<evidence type="ECO:0000313" key="38">
    <source>
        <dbReference type="EMBL" id="CAD31033.1"/>
    </source>
</evidence>
<dbReference type="EMBL" id="AJ459916">
    <property type="protein sequence ID" value="CAD30998.1"/>
    <property type="molecule type" value="Genomic_DNA"/>
</dbReference>
<dbReference type="EMBL" id="AJ459932">
    <property type="protein sequence ID" value="CAD31014.1"/>
    <property type="molecule type" value="Genomic_DNA"/>
</dbReference>
<evidence type="ECO:0000313" key="21">
    <source>
        <dbReference type="EMBL" id="CAD31016.1"/>
    </source>
</evidence>
<dbReference type="EMBL" id="AJ459925">
    <property type="protein sequence ID" value="CAD31007.1"/>
    <property type="molecule type" value="Genomic_DNA"/>
</dbReference>
<dbReference type="EMBL" id="AJ459922">
    <property type="protein sequence ID" value="CAD31004.1"/>
    <property type="molecule type" value="Genomic_DNA"/>
</dbReference>
<evidence type="ECO:0000313" key="20">
    <source>
        <dbReference type="EMBL" id="CAD31015.1"/>
    </source>
</evidence>
<evidence type="ECO:0000313" key="16">
    <source>
        <dbReference type="EMBL" id="CAD31011.1"/>
    </source>
</evidence>
<dbReference type="EMBL" id="AJ459919">
    <property type="protein sequence ID" value="CAD31001.1"/>
    <property type="molecule type" value="Genomic_DNA"/>
</dbReference>
<dbReference type="EMBL" id="AJ459949">
    <property type="protein sequence ID" value="CAD31031.1"/>
    <property type="molecule type" value="Genomic_DNA"/>
</dbReference>
<sequence length="36" mass="4073">MSIPIAFFGIQQVRVSLDWILLQQILHQPHRASAAS</sequence>
<dbReference type="EMBL" id="AJ459918">
    <property type="protein sequence ID" value="CAD31000.1"/>
    <property type="molecule type" value="Genomic_DNA"/>
</dbReference>
<evidence type="ECO:0000313" key="36">
    <source>
        <dbReference type="EMBL" id="CAD31031.1"/>
    </source>
</evidence>
<dbReference type="EMBL" id="AJ459935">
    <property type="protein sequence ID" value="CAD31017.1"/>
    <property type="molecule type" value="Genomic_DNA"/>
</dbReference>
<dbReference type="EMBL" id="AJ459938">
    <property type="protein sequence ID" value="CAD31020.1"/>
    <property type="molecule type" value="Genomic_DNA"/>
</dbReference>
<dbReference type="EMBL" id="AJ459926">
    <property type="protein sequence ID" value="CAD31008.1"/>
    <property type="molecule type" value="Genomic_DNA"/>
</dbReference>
<evidence type="ECO:0000313" key="27">
    <source>
        <dbReference type="EMBL" id="CAD31022.1"/>
    </source>
</evidence>
<dbReference type="EMBL" id="AJ459936">
    <property type="protein sequence ID" value="CAD31018.1"/>
    <property type="molecule type" value="Genomic_DNA"/>
</dbReference>
<dbReference type="EMBL" id="AJ459934">
    <property type="protein sequence ID" value="CAD31016.1"/>
    <property type="molecule type" value="Genomic_DNA"/>
</dbReference>
<dbReference type="EMBL" id="AJ459945">
    <property type="protein sequence ID" value="CAD31027.1"/>
    <property type="molecule type" value="Genomic_DNA"/>
</dbReference>
<dbReference type="EMBL" id="AJ459915">
    <property type="protein sequence ID" value="CAD30997.1"/>
    <property type="molecule type" value="Genomic_DNA"/>
</dbReference>
<evidence type="ECO:0000313" key="4">
    <source>
        <dbReference type="EMBL" id="CAD30999.1"/>
    </source>
</evidence>
<dbReference type="EMBL" id="AJ459947">
    <property type="protein sequence ID" value="CAD31029.1"/>
    <property type="molecule type" value="Genomic_DNA"/>
</dbReference>
<dbReference type="EMBL" id="AJ459951">
    <property type="protein sequence ID" value="CAD31033.1"/>
    <property type="molecule type" value="Genomic_DNA"/>
</dbReference>
<protein>
    <submittedName>
        <fullName evidence="1">Uncharacterized protein</fullName>
    </submittedName>
</protein>
<dbReference type="EMBL" id="AJ459946">
    <property type="protein sequence ID" value="CAD31028.1"/>
    <property type="molecule type" value="Genomic_DNA"/>
</dbReference>
<reference evidence="1" key="1">
    <citation type="submission" date="2002-05" db="EMBL/GenBank/DDBJ databases">
        <title>Diversite genetique des populations de Tuber melanosporum.</title>
        <authorList>
            <person name="Murat C."/>
            <person name="Luis P."/>
            <person name="Diez J."/>
            <person name="Delaruelle C."/>
            <person name="Dupre C."/>
            <person name="Chevalier G."/>
            <person name="Martin F."/>
        </authorList>
    </citation>
    <scope>NUCLEOTIDE SEQUENCE</scope>
    <source>
        <strain evidence="2">M1</strain>
        <strain evidence="9">M11</strain>
        <strain evidence="10">M12</strain>
        <strain evidence="11">M13</strain>
        <strain evidence="12">M14</strain>
        <strain evidence="13">M15</strain>
        <strain evidence="14">M19</strain>
        <strain evidence="3">M2</strain>
        <strain evidence="15">M21</strain>
        <strain evidence="16">M24</strain>
        <strain evidence="17">M25</strain>
        <strain evidence="18">M26</strain>
        <strain evidence="19">M27</strain>
        <strain evidence="20">M28</strain>
        <strain evidence="21">M29</strain>
        <strain evidence="1">M3</strain>
        <strain evidence="22">M30</strain>
        <strain evidence="23">M33</strain>
        <strain evidence="24">M35</strain>
        <strain evidence="25">M36</strain>
        <strain evidence="26">M37</strain>
        <strain evidence="27">M38</strain>
        <strain evidence="28">M39</strain>
        <strain evidence="4">M4</strain>
        <strain evidence="29">M40</strain>
        <strain evidence="30">M43</strain>
        <strain evidence="31">M44</strain>
        <strain evidence="32">M45</strain>
        <strain evidence="33">M46</strain>
        <strain evidence="34">M47</strain>
        <strain evidence="35">M49</strain>
        <strain evidence="5">M5</strain>
        <strain evidence="36">M50</strain>
        <strain evidence="37">M51</strain>
        <strain evidence="38">M52</strain>
        <strain evidence="39">M53</strain>
        <strain evidence="40">M55</strain>
        <strain evidence="6">M6</strain>
        <strain evidence="7">M7</strain>
        <strain evidence="8">M8</strain>
        <tissue evidence="1">Asocarp</tissue>
    </source>
</reference>
<evidence type="ECO:0000313" key="8">
    <source>
        <dbReference type="EMBL" id="CAD31003.1"/>
    </source>
</evidence>
<proteinExistence type="predicted"/>
<dbReference type="EMBL" id="AJ459937">
    <property type="protein sequence ID" value="CAD31019.1"/>
    <property type="molecule type" value="Genomic_DNA"/>
</dbReference>
<name>Q8J043_TUBME</name>
<dbReference type="EMBL" id="AJ459917">
    <property type="protein sequence ID" value="CAD30999.1"/>
    <property type="molecule type" value="Genomic_DNA"/>
</dbReference>
<dbReference type="EMBL" id="AJ459914">
    <property type="protein sequence ID" value="CAD30996.1"/>
    <property type="molecule type" value="Genomic_DNA"/>
</dbReference>
<evidence type="ECO:0000313" key="19">
    <source>
        <dbReference type="EMBL" id="CAD31014.1"/>
    </source>
</evidence>
<dbReference type="EMBL" id="AJ459948">
    <property type="protein sequence ID" value="CAD31030.1"/>
    <property type="molecule type" value="Genomic_DNA"/>
</dbReference>
<evidence type="ECO:0000313" key="7">
    <source>
        <dbReference type="EMBL" id="CAD31002.1"/>
    </source>
</evidence>
<evidence type="ECO:0000313" key="29">
    <source>
        <dbReference type="EMBL" id="CAD31024.1"/>
    </source>
</evidence>
<evidence type="ECO:0000313" key="37">
    <source>
        <dbReference type="EMBL" id="CAD31032.1"/>
    </source>
</evidence>
<dbReference type="EMBL" id="AJ459944">
    <property type="protein sequence ID" value="CAD31026.1"/>
    <property type="molecule type" value="Genomic_DNA"/>
</dbReference>
<evidence type="ECO:0000313" key="15">
    <source>
        <dbReference type="EMBL" id="CAD31010.1"/>
    </source>
</evidence>
<dbReference type="EMBL" id="AJ459952">
    <property type="protein sequence ID" value="CAD31034.1"/>
    <property type="molecule type" value="Genomic_DNA"/>
</dbReference>
<evidence type="ECO:0000313" key="12">
    <source>
        <dbReference type="EMBL" id="CAD31007.1"/>
    </source>
</evidence>